<dbReference type="AlphaFoldDB" id="A0A2K9LU84"/>
<proteinExistence type="predicted"/>
<dbReference type="RefSeq" id="WP_101780677.1">
    <property type="nucleotide sequence ID" value="NZ_CP025543.1"/>
</dbReference>
<gene>
    <name evidence="1" type="ORF">SMONO_v1c03680</name>
</gene>
<evidence type="ECO:0000313" key="2">
    <source>
        <dbReference type="Proteomes" id="UP000234790"/>
    </source>
</evidence>
<sequence length="231" mass="27626">MISTFKPFKLNEKDIKNLKNVTPYWNKNIEKNVKKLNSWLIKFNKKPGDFKLNYVYSFDHYKEFFQQIDNYTNFYNQKFKLIKTNARLLSKFHKLIVDYVSLLGWTKSIELICSFFDSIESKDIAKKQEFALLATNETIIKYFNLYKNDVLKILKDDEYIELLSEKVFSSKESITTVNLIVREIMKYAKLLKRKNKISEQDLVDINIYSIEIIVFTGSIIQNHTRFLKNIY</sequence>
<keyword evidence="2" id="KW-1185">Reference proteome</keyword>
<protein>
    <submittedName>
        <fullName evidence="1">Uncharacterized protein</fullName>
    </submittedName>
</protein>
<dbReference type="Proteomes" id="UP000234790">
    <property type="component" value="Chromosome"/>
</dbReference>
<dbReference type="EMBL" id="CP025543">
    <property type="protein sequence ID" value="AUM62617.1"/>
    <property type="molecule type" value="Genomic_DNA"/>
</dbReference>
<evidence type="ECO:0000313" key="1">
    <source>
        <dbReference type="EMBL" id="AUM62617.1"/>
    </source>
</evidence>
<dbReference type="OrthoDB" id="391832at2"/>
<accession>A0A2K9LU84</accession>
<dbReference type="KEGG" id="smoo:SMONO_v1c03680"/>
<name>A0A2K9LU84_SPISQ</name>
<organism evidence="1 2">
    <name type="scientific">Spiroplasma monobiae MQ-1</name>
    <dbReference type="NCBI Taxonomy" id="1336748"/>
    <lineage>
        <taxon>Bacteria</taxon>
        <taxon>Bacillati</taxon>
        <taxon>Mycoplasmatota</taxon>
        <taxon>Mollicutes</taxon>
        <taxon>Entomoplasmatales</taxon>
        <taxon>Spiroplasmataceae</taxon>
        <taxon>Spiroplasma</taxon>
    </lineage>
</organism>
<reference evidence="1 2" key="1">
    <citation type="submission" date="2017-12" db="EMBL/GenBank/DDBJ databases">
        <title>Complete genome sequence of Spiroplasma monobiae MQ-1 (ATCC 33825).</title>
        <authorList>
            <person name="Tsai Y.-M."/>
            <person name="Lo W.-S."/>
            <person name="Wu P.-S."/>
            <person name="Cho S.-T."/>
            <person name="Kuo C.-H."/>
        </authorList>
    </citation>
    <scope>NUCLEOTIDE SEQUENCE [LARGE SCALE GENOMIC DNA]</scope>
    <source>
        <strain evidence="1 2">MQ-1</strain>
    </source>
</reference>